<protein>
    <submittedName>
        <fullName evidence="1">Uncharacterized protein</fullName>
    </submittedName>
</protein>
<gene>
    <name evidence="1" type="ORF">HNP60_000615</name>
</gene>
<keyword evidence="2" id="KW-1185">Reference proteome</keyword>
<evidence type="ECO:0000313" key="1">
    <source>
        <dbReference type="EMBL" id="MBB5984641.1"/>
    </source>
</evidence>
<sequence>MPRHAVAGLVLPVRPGGAPYLVIHDVLPDLLRDPASFSFSNRLDPANVKEAGSRIESGTTNEKD</sequence>
<accession>A0ABR6NBJ0</accession>
<proteinExistence type="predicted"/>
<reference evidence="1 2" key="1">
    <citation type="submission" date="2020-08" db="EMBL/GenBank/DDBJ databases">
        <title>Exploring microbial biodiversity for novel pathways involved in the catabolism of aromatic compounds derived from lignin.</title>
        <authorList>
            <person name="Elkins J."/>
        </authorList>
    </citation>
    <scope>NUCLEOTIDE SEQUENCE [LARGE SCALE GENOMIC DNA]</scope>
    <source>
        <strain evidence="1 2">B1D3A</strain>
    </source>
</reference>
<name>A0ABR6NBJ0_9SPHN</name>
<dbReference type="EMBL" id="JACHKA010000001">
    <property type="protein sequence ID" value="MBB5984641.1"/>
    <property type="molecule type" value="Genomic_DNA"/>
</dbReference>
<organism evidence="1 2">
    <name type="scientific">Sphingobium lignivorans</name>
    <dbReference type="NCBI Taxonomy" id="2735886"/>
    <lineage>
        <taxon>Bacteria</taxon>
        <taxon>Pseudomonadati</taxon>
        <taxon>Pseudomonadota</taxon>
        <taxon>Alphaproteobacteria</taxon>
        <taxon>Sphingomonadales</taxon>
        <taxon>Sphingomonadaceae</taxon>
        <taxon>Sphingobium</taxon>
    </lineage>
</organism>
<dbReference type="Proteomes" id="UP001138540">
    <property type="component" value="Unassembled WGS sequence"/>
</dbReference>
<comment type="caution">
    <text evidence="1">The sequence shown here is derived from an EMBL/GenBank/DDBJ whole genome shotgun (WGS) entry which is preliminary data.</text>
</comment>
<evidence type="ECO:0000313" key="2">
    <source>
        <dbReference type="Proteomes" id="UP001138540"/>
    </source>
</evidence>